<dbReference type="Proteomes" id="UP001529343">
    <property type="component" value="Unassembled WGS sequence"/>
</dbReference>
<dbReference type="Gene3D" id="3.40.630.30">
    <property type="match status" value="1"/>
</dbReference>
<evidence type="ECO:0000313" key="2">
    <source>
        <dbReference type="EMBL" id="MDM8266300.1"/>
    </source>
</evidence>
<accession>A0ABT7UYZ6</accession>
<comment type="caution">
    <text evidence="2">The sequence shown here is derived from an EMBL/GenBank/DDBJ whole genome shotgun (WGS) entry which is preliminary data.</text>
</comment>
<organism evidence="2 3">
    <name type="scientific">Limosilactobacillus pontis</name>
    <dbReference type="NCBI Taxonomy" id="35787"/>
    <lineage>
        <taxon>Bacteria</taxon>
        <taxon>Bacillati</taxon>
        <taxon>Bacillota</taxon>
        <taxon>Bacilli</taxon>
        <taxon>Lactobacillales</taxon>
        <taxon>Lactobacillaceae</taxon>
        <taxon>Limosilactobacillus</taxon>
    </lineage>
</organism>
<evidence type="ECO:0000259" key="1">
    <source>
        <dbReference type="PROSITE" id="PS51186"/>
    </source>
</evidence>
<keyword evidence="3" id="KW-1185">Reference proteome</keyword>
<gene>
    <name evidence="2" type="ORF">QUW44_03845</name>
</gene>
<proteinExistence type="predicted"/>
<dbReference type="Pfam" id="PF00583">
    <property type="entry name" value="Acetyltransf_1"/>
    <property type="match status" value="1"/>
</dbReference>
<dbReference type="SUPFAM" id="SSF55729">
    <property type="entry name" value="Acyl-CoA N-acyltransferases (Nat)"/>
    <property type="match status" value="1"/>
</dbReference>
<dbReference type="PROSITE" id="PS51186">
    <property type="entry name" value="GNAT"/>
    <property type="match status" value="1"/>
</dbReference>
<protein>
    <submittedName>
        <fullName evidence="2">N-acetyltransferase family protein</fullName>
    </submittedName>
</protein>
<dbReference type="InterPro" id="IPR016181">
    <property type="entry name" value="Acyl_CoA_acyltransferase"/>
</dbReference>
<dbReference type="CDD" id="cd04301">
    <property type="entry name" value="NAT_SF"/>
    <property type="match status" value="1"/>
</dbReference>
<sequence>MAIVFRRAQPADLNKIVAIFNESVDLPINDEVELITPESRREWLASFNDDYPLWVADDGGNVVAWCGLEPFYPHPAYRFSAEISIYVGQAAQHQGLGRRFLAFVDQQIRTGLPIKSVVAYIYQGNQPSQGLFKAAGFTYWGTLRHIATLNDRLHDLLIYGRTY</sequence>
<evidence type="ECO:0000313" key="3">
    <source>
        <dbReference type="Proteomes" id="UP001529343"/>
    </source>
</evidence>
<dbReference type="InterPro" id="IPR000182">
    <property type="entry name" value="GNAT_dom"/>
</dbReference>
<name>A0ABT7UYZ6_9LACO</name>
<dbReference type="RefSeq" id="WP_289585964.1">
    <property type="nucleotide sequence ID" value="NZ_JAUDDW010000010.1"/>
</dbReference>
<dbReference type="EMBL" id="JAUDDW010000010">
    <property type="protein sequence ID" value="MDM8266300.1"/>
    <property type="molecule type" value="Genomic_DNA"/>
</dbReference>
<reference evidence="3" key="1">
    <citation type="submission" date="2023-06" db="EMBL/GenBank/DDBJ databases">
        <title>Identification and characterization of horizontal gene transfer across gut microbiota members of farm animals based on homology search.</title>
        <authorList>
            <person name="Zeman M."/>
            <person name="Kubasova T."/>
            <person name="Jahodarova E."/>
            <person name="Nykrynova M."/>
            <person name="Rychlik I."/>
        </authorList>
    </citation>
    <scope>NUCLEOTIDE SEQUENCE [LARGE SCALE GENOMIC DNA]</scope>
    <source>
        <strain evidence="3">161_Gplus</strain>
    </source>
</reference>
<feature type="domain" description="N-acetyltransferase" evidence="1">
    <location>
        <begin position="3"/>
        <end position="159"/>
    </location>
</feature>